<evidence type="ECO:0000313" key="3">
    <source>
        <dbReference type="Proteomes" id="UP000324222"/>
    </source>
</evidence>
<organism evidence="2 3">
    <name type="scientific">Portunus trituberculatus</name>
    <name type="common">Swimming crab</name>
    <name type="synonym">Neptunus trituberculatus</name>
    <dbReference type="NCBI Taxonomy" id="210409"/>
    <lineage>
        <taxon>Eukaryota</taxon>
        <taxon>Metazoa</taxon>
        <taxon>Ecdysozoa</taxon>
        <taxon>Arthropoda</taxon>
        <taxon>Crustacea</taxon>
        <taxon>Multicrustacea</taxon>
        <taxon>Malacostraca</taxon>
        <taxon>Eumalacostraca</taxon>
        <taxon>Eucarida</taxon>
        <taxon>Decapoda</taxon>
        <taxon>Pleocyemata</taxon>
        <taxon>Brachyura</taxon>
        <taxon>Eubrachyura</taxon>
        <taxon>Portunoidea</taxon>
        <taxon>Portunidae</taxon>
        <taxon>Portuninae</taxon>
        <taxon>Portunus</taxon>
    </lineage>
</organism>
<feature type="compositionally biased region" description="Polar residues" evidence="1">
    <location>
        <begin position="1"/>
        <end position="10"/>
    </location>
</feature>
<sequence>MKHANISDSGNVPVLTCSETEREGERREMAVEGLREAEEEEVMVVVVVVVEEEASCYALSPRASSHHLSVVAATEVN</sequence>
<dbReference type="Proteomes" id="UP000324222">
    <property type="component" value="Unassembled WGS sequence"/>
</dbReference>
<dbReference type="AlphaFoldDB" id="A0A5B7K5J9"/>
<reference evidence="2 3" key="1">
    <citation type="submission" date="2019-05" db="EMBL/GenBank/DDBJ databases">
        <title>Another draft genome of Portunus trituberculatus and its Hox gene families provides insights of decapod evolution.</title>
        <authorList>
            <person name="Jeong J.-H."/>
            <person name="Song I."/>
            <person name="Kim S."/>
            <person name="Choi T."/>
            <person name="Kim D."/>
            <person name="Ryu S."/>
            <person name="Kim W."/>
        </authorList>
    </citation>
    <scope>NUCLEOTIDE SEQUENCE [LARGE SCALE GENOMIC DNA]</scope>
    <source>
        <tissue evidence="2">Muscle</tissue>
    </source>
</reference>
<protein>
    <submittedName>
        <fullName evidence="2">Uncharacterized protein</fullName>
    </submittedName>
</protein>
<name>A0A5B7K5J9_PORTR</name>
<proteinExistence type="predicted"/>
<dbReference type="EMBL" id="VSRR010120519">
    <property type="protein sequence ID" value="MPC99914.1"/>
    <property type="molecule type" value="Genomic_DNA"/>
</dbReference>
<accession>A0A5B7K5J9</accession>
<gene>
    <name evidence="2" type="ORF">E2C01_095361</name>
</gene>
<keyword evidence="3" id="KW-1185">Reference proteome</keyword>
<evidence type="ECO:0000256" key="1">
    <source>
        <dbReference type="SAM" id="MobiDB-lite"/>
    </source>
</evidence>
<evidence type="ECO:0000313" key="2">
    <source>
        <dbReference type="EMBL" id="MPC99914.1"/>
    </source>
</evidence>
<comment type="caution">
    <text evidence="2">The sequence shown here is derived from an EMBL/GenBank/DDBJ whole genome shotgun (WGS) entry which is preliminary data.</text>
</comment>
<feature type="region of interest" description="Disordered" evidence="1">
    <location>
        <begin position="1"/>
        <end position="26"/>
    </location>
</feature>